<evidence type="ECO:0000256" key="1">
    <source>
        <dbReference type="SAM" id="SignalP"/>
    </source>
</evidence>
<dbReference type="Proteomes" id="UP001075704">
    <property type="component" value="Unassembled WGS sequence"/>
</dbReference>
<keyword evidence="1" id="KW-0732">Signal</keyword>
<dbReference type="RefSeq" id="WP_122143273.1">
    <property type="nucleotide sequence ID" value="NZ_CP133097.1"/>
</dbReference>
<accession>A0A412XXR5</accession>
<dbReference type="Proteomes" id="UP000286270">
    <property type="component" value="Unassembled WGS sequence"/>
</dbReference>
<evidence type="ECO:0000313" key="3">
    <source>
        <dbReference type="EMBL" id="RGV49901.1"/>
    </source>
</evidence>
<feature type="chain" id="PRO_5044397616" description="Outer membrane beta-barrel domain protein" evidence="1">
    <location>
        <begin position="19"/>
        <end position="206"/>
    </location>
</feature>
<proteinExistence type="predicted"/>
<organism evidence="3 4">
    <name type="scientific">Bacteroides fragilis</name>
    <dbReference type="NCBI Taxonomy" id="817"/>
    <lineage>
        <taxon>Bacteria</taxon>
        <taxon>Pseudomonadati</taxon>
        <taxon>Bacteroidota</taxon>
        <taxon>Bacteroidia</taxon>
        <taxon>Bacteroidales</taxon>
        <taxon>Bacteroidaceae</taxon>
        <taxon>Bacteroides</taxon>
    </lineage>
</organism>
<name>A0A412XXR5_BACFG</name>
<dbReference type="EMBL" id="JAPUAC010000001">
    <property type="protein sequence ID" value="MCZ2652696.1"/>
    <property type="molecule type" value="Genomic_DNA"/>
</dbReference>
<dbReference type="AlphaFoldDB" id="A0A412XXR5"/>
<comment type="caution">
    <text evidence="3">The sequence shown here is derived from an EMBL/GenBank/DDBJ whole genome shotgun (WGS) entry which is preliminary data.</text>
</comment>
<dbReference type="EMBL" id="QRZH01000018">
    <property type="protein sequence ID" value="RGV49901.1"/>
    <property type="molecule type" value="Genomic_DNA"/>
</dbReference>
<sequence length="206" mass="22871">MKKLILLLFLSLPIAVFGQQVEKGSGIILGIGGGHISSHTPSVYGGLPVDKGSSFLDRKVVLEAGYRFRLVPQKGRFFYDVDALFGYSKCDYRISYLPTEENTVYSGPSGDKQNLSLSLAGTCNFQIVKGLHVGVGVQPTYYIWETRTFDIPVLAKIGYDFGPAELAFSYKQGLVKNNKISAFKDSRFSNWQFSVYIPLSKCLLKK</sequence>
<reference evidence="2" key="2">
    <citation type="submission" date="2022-12" db="EMBL/GenBank/DDBJ databases">
        <title>Development of a Multilocus Sequence Typing Scheme for Bacteroides fragilis Based on Whole Genome Sequencing Data and Clinical Application.</title>
        <authorList>
            <person name="Nielsen F.D."/>
            <person name="Justesen U.S."/>
        </authorList>
    </citation>
    <scope>NUCLEOTIDE SEQUENCE</scope>
    <source>
        <strain evidence="2">BF_BC_ODE_DK_2015_2</strain>
    </source>
</reference>
<protein>
    <recommendedName>
        <fullName evidence="5">Outer membrane beta-barrel domain protein</fullName>
    </recommendedName>
</protein>
<gene>
    <name evidence="3" type="ORF">DWW08_18085</name>
    <name evidence="2" type="ORF">O1422_00770</name>
</gene>
<evidence type="ECO:0000313" key="4">
    <source>
        <dbReference type="Proteomes" id="UP000286270"/>
    </source>
</evidence>
<feature type="signal peptide" evidence="1">
    <location>
        <begin position="1"/>
        <end position="18"/>
    </location>
</feature>
<reference evidence="3 4" key="1">
    <citation type="submission" date="2018-08" db="EMBL/GenBank/DDBJ databases">
        <title>A genome reference for cultivated species of the human gut microbiota.</title>
        <authorList>
            <person name="Zou Y."/>
            <person name="Xue W."/>
            <person name="Luo G."/>
        </authorList>
    </citation>
    <scope>NUCLEOTIDE SEQUENCE [LARGE SCALE GENOMIC DNA]</scope>
    <source>
        <strain evidence="3 4">AF14-26</strain>
    </source>
</reference>
<evidence type="ECO:0008006" key="5">
    <source>
        <dbReference type="Google" id="ProtNLM"/>
    </source>
</evidence>
<evidence type="ECO:0000313" key="2">
    <source>
        <dbReference type="EMBL" id="MCZ2652696.1"/>
    </source>
</evidence>